<dbReference type="Proteomes" id="UP000887013">
    <property type="component" value="Unassembled WGS sequence"/>
</dbReference>
<reference evidence="1" key="1">
    <citation type="submission" date="2020-08" db="EMBL/GenBank/DDBJ databases">
        <title>Multicomponent nature underlies the extraordinary mechanical properties of spider dragline silk.</title>
        <authorList>
            <person name="Kono N."/>
            <person name="Nakamura H."/>
            <person name="Mori M."/>
            <person name="Yoshida Y."/>
            <person name="Ohtoshi R."/>
            <person name="Malay A.D."/>
            <person name="Moran D.A.P."/>
            <person name="Tomita M."/>
            <person name="Numata K."/>
            <person name="Arakawa K."/>
        </authorList>
    </citation>
    <scope>NUCLEOTIDE SEQUENCE</scope>
</reference>
<accession>A0A8X6MNT0</accession>
<evidence type="ECO:0000313" key="1">
    <source>
        <dbReference type="EMBL" id="GFS70175.1"/>
    </source>
</evidence>
<evidence type="ECO:0000313" key="2">
    <source>
        <dbReference type="Proteomes" id="UP000887013"/>
    </source>
</evidence>
<dbReference type="AlphaFoldDB" id="A0A8X6MNT0"/>
<dbReference type="EMBL" id="BMAW01095422">
    <property type="protein sequence ID" value="GFS70175.1"/>
    <property type="molecule type" value="Genomic_DNA"/>
</dbReference>
<name>A0A8X6MNT0_NEPPI</name>
<protein>
    <submittedName>
        <fullName evidence="1">Uncharacterized protein</fullName>
    </submittedName>
</protein>
<proteinExistence type="predicted"/>
<dbReference type="OrthoDB" id="6418612at2759"/>
<comment type="caution">
    <text evidence="1">The sequence shown here is derived from an EMBL/GenBank/DDBJ whole genome shotgun (WGS) entry which is preliminary data.</text>
</comment>
<sequence>MVNSVFSLELLALTKIAIHILSDPDIKAILYKNQTLISSMSAKIWEPIIMKKWSSSDLPLLLKKKVIALIQPLSVEIDHWTMDHVFILKHYKNESLNKYVWKDNGTIDRLKTAKKYIQCESNSFFRRFHMACGYWLEEEAKQLWEKMPETSRRRLDAIRVDPLNSQWDHVVKDWIAFLKSGAVDWRKHPFSHPFSWYCLDNVVIQGNLPQHLSPQDQLNVFKTMIKGPGSTHTKTLCLLKMNAEQFKIRMKMEPVKVFKSLCNWPMHLLLQEMSDHIFSFLNERQFLQFLIEVVYYKIGFDWMDCDYVELLNELWKKCPVHFKQYVESSEFFDILKMALNHDYKEPFHNQCPWEYIYDIVSEISFKNKISNE</sequence>
<keyword evidence="2" id="KW-1185">Reference proteome</keyword>
<gene>
    <name evidence="1" type="primary">NCL1_48578</name>
    <name evidence="1" type="ORF">NPIL_137221</name>
</gene>
<organism evidence="1 2">
    <name type="scientific">Nephila pilipes</name>
    <name type="common">Giant wood spider</name>
    <name type="synonym">Nephila maculata</name>
    <dbReference type="NCBI Taxonomy" id="299642"/>
    <lineage>
        <taxon>Eukaryota</taxon>
        <taxon>Metazoa</taxon>
        <taxon>Ecdysozoa</taxon>
        <taxon>Arthropoda</taxon>
        <taxon>Chelicerata</taxon>
        <taxon>Arachnida</taxon>
        <taxon>Araneae</taxon>
        <taxon>Araneomorphae</taxon>
        <taxon>Entelegynae</taxon>
        <taxon>Araneoidea</taxon>
        <taxon>Nephilidae</taxon>
        <taxon>Nephila</taxon>
    </lineage>
</organism>